<name>A0A6V7PGA6_ANACO</name>
<dbReference type="EMBL" id="LR862130">
    <property type="protein sequence ID" value="CAD1829774.1"/>
    <property type="molecule type" value="Genomic_DNA"/>
</dbReference>
<sequence length="280" mass="31426">MGAPPLSHPVLPPIPAGPSSLPLGLALFVPCFHPSVPMVLMLVLFFLSPLLVLREEQVFALMSLLKLPSWSRVAASSPCDLVTLPALVAFKEPQSILLWSLASILRDPSPRQLFFPPGLLRTGCHSSLTVWLWWKLLDSFRAAFLTSYLGAWLIGWIKLHGWPILCWNAEDVKATISGFGALWHVDRLSDKCLNVAFFRANICCQNVGLIPEVLNLMVDDRLFSIPVEIESWRMPILFCLAKILIGAWVWIQGRLKKAFLHKRASLRFHMLGASRRGPEF</sequence>
<protein>
    <submittedName>
        <fullName evidence="2">Uncharacterized protein</fullName>
    </submittedName>
</protein>
<evidence type="ECO:0000256" key="1">
    <source>
        <dbReference type="SAM" id="Phobius"/>
    </source>
</evidence>
<feature type="transmembrane region" description="Helical" evidence="1">
    <location>
        <begin position="232"/>
        <end position="251"/>
    </location>
</feature>
<keyword evidence="1" id="KW-0812">Transmembrane</keyword>
<keyword evidence="1" id="KW-1133">Transmembrane helix</keyword>
<dbReference type="AlphaFoldDB" id="A0A6V7PGA6"/>
<gene>
    <name evidence="2" type="ORF">CB5_LOCUS12985</name>
</gene>
<reference evidence="2" key="1">
    <citation type="submission" date="2020-07" db="EMBL/GenBank/DDBJ databases">
        <authorList>
            <person name="Lin J."/>
        </authorList>
    </citation>
    <scope>NUCLEOTIDE SEQUENCE</scope>
</reference>
<accession>A0A6V7PGA6</accession>
<keyword evidence="1" id="KW-0472">Membrane</keyword>
<evidence type="ECO:0000313" key="2">
    <source>
        <dbReference type="EMBL" id="CAD1829774.1"/>
    </source>
</evidence>
<proteinExistence type="predicted"/>
<organism evidence="2">
    <name type="scientific">Ananas comosus var. bracteatus</name>
    <name type="common">red pineapple</name>
    <dbReference type="NCBI Taxonomy" id="296719"/>
    <lineage>
        <taxon>Eukaryota</taxon>
        <taxon>Viridiplantae</taxon>
        <taxon>Streptophyta</taxon>
        <taxon>Embryophyta</taxon>
        <taxon>Tracheophyta</taxon>
        <taxon>Spermatophyta</taxon>
        <taxon>Magnoliopsida</taxon>
        <taxon>Liliopsida</taxon>
        <taxon>Poales</taxon>
        <taxon>Bromeliaceae</taxon>
        <taxon>Bromelioideae</taxon>
        <taxon>Ananas</taxon>
    </lineage>
</organism>
<feature type="transmembrane region" description="Helical" evidence="1">
    <location>
        <begin position="142"/>
        <end position="159"/>
    </location>
</feature>
<feature type="transmembrane region" description="Helical" evidence="1">
    <location>
        <begin position="20"/>
        <end position="53"/>
    </location>
</feature>